<reference evidence="1 2" key="1">
    <citation type="journal article" date="2021" name="Front. Genet.">
        <title>Chromosome-Level Genome Assembly Reveals Significant Gene Expansion in the Toll and IMD Signaling Pathways of Dendrolimus kikuchii.</title>
        <authorList>
            <person name="Zhou J."/>
            <person name="Wu P."/>
            <person name="Xiong Z."/>
            <person name="Liu N."/>
            <person name="Zhao N."/>
            <person name="Ji M."/>
            <person name="Qiu Y."/>
            <person name="Yang B."/>
        </authorList>
    </citation>
    <scope>NUCLEOTIDE SEQUENCE [LARGE SCALE GENOMIC DNA]</scope>
    <source>
        <strain evidence="1">Ann1</strain>
    </source>
</reference>
<evidence type="ECO:0000313" key="2">
    <source>
        <dbReference type="Proteomes" id="UP000824533"/>
    </source>
</evidence>
<keyword evidence="2" id="KW-1185">Reference proteome</keyword>
<protein>
    <submittedName>
        <fullName evidence="1">Uncharacterized protein</fullName>
    </submittedName>
</protein>
<gene>
    <name evidence="1" type="ORF">K1T71_012881</name>
</gene>
<dbReference type="EMBL" id="CM034410">
    <property type="protein sequence ID" value="KAJ0171331.1"/>
    <property type="molecule type" value="Genomic_DNA"/>
</dbReference>
<dbReference type="Proteomes" id="UP000824533">
    <property type="component" value="Linkage Group LG24"/>
</dbReference>
<sequence>MAKIKKLTGSFRYMQQWDPCLIISQIVAMQSVLYLTLCLIVAVMQDLTGSTRTLDHIFEYHELHVRDNEGRSIILAFVLNAVIGAFALWTIVGRTKLCLDFSCTYHGIHLLICWFYNSNFPTTFSWWTLNIACAAITCVAGEFLCLRTELQAIPLSNIGAKVDL</sequence>
<proteinExistence type="predicted"/>
<comment type="caution">
    <text evidence="1">The sequence shown here is derived from an EMBL/GenBank/DDBJ whole genome shotgun (WGS) entry which is preliminary data.</text>
</comment>
<accession>A0ACC1CID0</accession>
<evidence type="ECO:0000313" key="1">
    <source>
        <dbReference type="EMBL" id="KAJ0171331.1"/>
    </source>
</evidence>
<organism evidence="1 2">
    <name type="scientific">Dendrolimus kikuchii</name>
    <dbReference type="NCBI Taxonomy" id="765133"/>
    <lineage>
        <taxon>Eukaryota</taxon>
        <taxon>Metazoa</taxon>
        <taxon>Ecdysozoa</taxon>
        <taxon>Arthropoda</taxon>
        <taxon>Hexapoda</taxon>
        <taxon>Insecta</taxon>
        <taxon>Pterygota</taxon>
        <taxon>Neoptera</taxon>
        <taxon>Endopterygota</taxon>
        <taxon>Lepidoptera</taxon>
        <taxon>Glossata</taxon>
        <taxon>Ditrysia</taxon>
        <taxon>Bombycoidea</taxon>
        <taxon>Lasiocampidae</taxon>
        <taxon>Dendrolimus</taxon>
    </lineage>
</organism>
<name>A0ACC1CID0_9NEOP</name>